<dbReference type="InterPro" id="IPR051082">
    <property type="entry name" value="Pentapeptide-BTB/POZ_domain"/>
</dbReference>
<reference evidence="1 2" key="1">
    <citation type="submission" date="2020-02" db="EMBL/GenBank/DDBJ databases">
        <authorList>
            <person name="Subbiah M."/>
            <person name="Call D."/>
        </authorList>
    </citation>
    <scope>NUCLEOTIDE SEQUENCE [LARGE SCALE GENOMIC DNA]</scope>
    <source>
        <strain evidence="1 2">8375wB1</strain>
    </source>
</reference>
<evidence type="ECO:0000313" key="1">
    <source>
        <dbReference type="EMBL" id="NEN73685.1"/>
    </source>
</evidence>
<dbReference type="Proteomes" id="UP000471360">
    <property type="component" value="Unassembled WGS sequence"/>
</dbReference>
<dbReference type="SUPFAM" id="SSF141571">
    <property type="entry name" value="Pentapeptide repeat-like"/>
    <property type="match status" value="2"/>
</dbReference>
<sequence>MRYNGLNNMFFSLCKINDNHSFTSSSHTKKTKSYNYSKHHKNTLIDNKALSLFKMDDHEKVIGLIQKMKRIYDSLPSGKITKETDRKIHKHFIDIALYANNKCDDRITRRVYLSKEKEVSIKVVYFINNVAVHNNTIEIPQTVNGGYDFSHLSLKGIVIKDEDLSNSNFAGCRLQNAIFQDCNMYKTNFYYAIMEKILFDDCILDDSNFAQIKMADGTLNACSAMHVQFYNAAMNRANIKNTFLDYSNFYMAYMSEVNLYKVIAPYINLFRADLSFSKLDLINFEHADLSRVNLNKATLQNINLIDSKLFCTWLTNTFLEMVICTGSNMANVNFNNANLSNCHFNCSILTKACMFNTRLYRVNFDEASVQGMGISILRGEENIPIDSDTLVTLQKFFEEDCTSHTGMSQTEDNINAVAMKITADIMLTADRG</sequence>
<dbReference type="Gene3D" id="2.160.20.80">
    <property type="entry name" value="E3 ubiquitin-protein ligase SopA"/>
    <property type="match status" value="2"/>
</dbReference>
<dbReference type="PANTHER" id="PTHR14136">
    <property type="entry name" value="BTB_POZ DOMAIN-CONTAINING PROTEIN KCTD9"/>
    <property type="match status" value="1"/>
</dbReference>
<gene>
    <name evidence="1" type="ORF">G3W53_27365</name>
</gene>
<dbReference type="EMBL" id="JAAGYP010000223">
    <property type="protein sequence ID" value="NEN73685.1"/>
    <property type="molecule type" value="Genomic_DNA"/>
</dbReference>
<evidence type="ECO:0000313" key="2">
    <source>
        <dbReference type="Proteomes" id="UP000471360"/>
    </source>
</evidence>
<dbReference type="Pfam" id="PF00805">
    <property type="entry name" value="Pentapeptide"/>
    <property type="match status" value="3"/>
</dbReference>
<comment type="caution">
    <text evidence="1">The sequence shown here is derived from an EMBL/GenBank/DDBJ whole genome shotgun (WGS) entry which is preliminary data.</text>
</comment>
<dbReference type="InterPro" id="IPR001646">
    <property type="entry name" value="5peptide_repeat"/>
</dbReference>
<organism evidence="1 2">
    <name type="scientific">Escherichia coli</name>
    <dbReference type="NCBI Taxonomy" id="562"/>
    <lineage>
        <taxon>Bacteria</taxon>
        <taxon>Pseudomonadati</taxon>
        <taxon>Pseudomonadota</taxon>
        <taxon>Gammaproteobacteria</taxon>
        <taxon>Enterobacterales</taxon>
        <taxon>Enterobacteriaceae</taxon>
        <taxon>Escherichia</taxon>
    </lineage>
</organism>
<dbReference type="AlphaFoldDB" id="A0A8T6QFN8"/>
<name>A0A8T6QFN8_ECOLX</name>
<proteinExistence type="predicted"/>
<accession>A0A8T6QFN8</accession>
<protein>
    <submittedName>
        <fullName evidence="1">Pentapeptide repeat-containing protein</fullName>
    </submittedName>
</protein>
<dbReference type="PANTHER" id="PTHR14136:SF17">
    <property type="entry name" value="BTB_POZ DOMAIN-CONTAINING PROTEIN KCTD9"/>
    <property type="match status" value="1"/>
</dbReference>